<dbReference type="Pfam" id="PF03009">
    <property type="entry name" value="GDPD"/>
    <property type="match status" value="1"/>
</dbReference>
<accession>A0A3M8H7N1</accession>
<name>A0A3M8H7N1_9BACI</name>
<feature type="domain" description="GP-PDE" evidence="1">
    <location>
        <begin position="28"/>
        <end position="258"/>
    </location>
</feature>
<dbReference type="PROSITE" id="PS51704">
    <property type="entry name" value="GP_PDE"/>
    <property type="match status" value="1"/>
</dbReference>
<organism evidence="2 3">
    <name type="scientific">Lysinibacillus halotolerans</name>
    <dbReference type="NCBI Taxonomy" id="1368476"/>
    <lineage>
        <taxon>Bacteria</taxon>
        <taxon>Bacillati</taxon>
        <taxon>Bacillota</taxon>
        <taxon>Bacilli</taxon>
        <taxon>Bacillales</taxon>
        <taxon>Bacillaceae</taxon>
        <taxon>Lysinibacillus</taxon>
    </lineage>
</organism>
<dbReference type="RefSeq" id="WP_122972416.1">
    <property type="nucleotide sequence ID" value="NZ_RHLQ01000026.1"/>
</dbReference>
<keyword evidence="3" id="KW-1185">Reference proteome</keyword>
<dbReference type="SUPFAM" id="SSF51695">
    <property type="entry name" value="PLC-like phosphodiesterases"/>
    <property type="match status" value="1"/>
</dbReference>
<dbReference type="InterPro" id="IPR030395">
    <property type="entry name" value="GP_PDE_dom"/>
</dbReference>
<protein>
    <submittedName>
        <fullName evidence="2">Glycerophosphodiester phosphodiesterase</fullName>
    </submittedName>
</protein>
<sequence>MKKLIVFLTIMITFSSLIVVLANSQDEILIIAHRGANDVAPEHSETAYKVAIERQADYIEIDLRMTKDGHLIALHDHSVDRTTNGTGDVSEKTLEEIKKLSLKNEEKILTLEEIFSNFGNSTNYYIETRLVNYKPKMEEPLIHLINQYGLQQQVMIGSFSEKSLLKIRELNRNIPLVYTVLNDNVTYLDVSRIKQYAMAIAPNANQINKEFVERMHSEGLKVYIWFFHDNEQDLMMDILLYNVDGVFTDFINDTKEMIKIMENYGT</sequence>
<dbReference type="OrthoDB" id="384721at2"/>
<dbReference type="Proteomes" id="UP000279909">
    <property type="component" value="Unassembled WGS sequence"/>
</dbReference>
<dbReference type="EMBL" id="RHLQ01000026">
    <property type="protein sequence ID" value="RNC98433.1"/>
    <property type="molecule type" value="Genomic_DNA"/>
</dbReference>
<evidence type="ECO:0000313" key="2">
    <source>
        <dbReference type="EMBL" id="RNC98433.1"/>
    </source>
</evidence>
<dbReference type="PANTHER" id="PTHR46211">
    <property type="entry name" value="GLYCEROPHOSPHORYL DIESTER PHOSPHODIESTERASE"/>
    <property type="match status" value="1"/>
</dbReference>
<dbReference type="Gene3D" id="3.20.20.190">
    <property type="entry name" value="Phosphatidylinositol (PI) phosphodiesterase"/>
    <property type="match status" value="1"/>
</dbReference>
<comment type="caution">
    <text evidence="2">The sequence shown here is derived from an EMBL/GenBank/DDBJ whole genome shotgun (WGS) entry which is preliminary data.</text>
</comment>
<dbReference type="InterPro" id="IPR017946">
    <property type="entry name" value="PLC-like_Pdiesterase_TIM-brl"/>
</dbReference>
<gene>
    <name evidence="2" type="ORF">EC501_11355</name>
</gene>
<dbReference type="GO" id="GO:0006629">
    <property type="term" value="P:lipid metabolic process"/>
    <property type="evidence" value="ECO:0007669"/>
    <property type="project" value="InterPro"/>
</dbReference>
<proteinExistence type="predicted"/>
<dbReference type="GO" id="GO:0008081">
    <property type="term" value="F:phosphoric diester hydrolase activity"/>
    <property type="evidence" value="ECO:0007669"/>
    <property type="project" value="InterPro"/>
</dbReference>
<evidence type="ECO:0000313" key="3">
    <source>
        <dbReference type="Proteomes" id="UP000279909"/>
    </source>
</evidence>
<dbReference type="AlphaFoldDB" id="A0A3M8H7N1"/>
<reference evidence="2 3" key="1">
    <citation type="journal article" date="2014" name="Int. J. Syst. Evol. Microbiol.">
        <title>Lysinibacillus halotolerans sp. nov., isolated from saline-alkaline soil.</title>
        <authorList>
            <person name="Kong D."/>
            <person name="Wang Y."/>
            <person name="Zhao B."/>
            <person name="Li Y."/>
            <person name="Song J."/>
            <person name="Zhai Y."/>
            <person name="Zhang C."/>
            <person name="Wang H."/>
            <person name="Chen X."/>
            <person name="Zhao B."/>
            <person name="Ruan Z."/>
        </authorList>
    </citation>
    <scope>NUCLEOTIDE SEQUENCE [LARGE SCALE GENOMIC DNA]</scope>
    <source>
        <strain evidence="2 3">MCCC 1A12703</strain>
    </source>
</reference>
<dbReference type="PANTHER" id="PTHR46211:SF7">
    <property type="entry name" value="GLYCEROPHOSPHODIESTER PHOSPHODIESTERASE"/>
    <property type="match status" value="1"/>
</dbReference>
<evidence type="ECO:0000259" key="1">
    <source>
        <dbReference type="PROSITE" id="PS51704"/>
    </source>
</evidence>